<name>A0A7K3QK66_9ACTN</name>
<protein>
    <submittedName>
        <fullName evidence="1">Uncharacterized protein</fullName>
    </submittedName>
</protein>
<accession>A0A7K3QK66</accession>
<reference evidence="1 2" key="1">
    <citation type="submission" date="2020-01" db="EMBL/GenBank/DDBJ databases">
        <title>Insect and environment-associated Actinomycetes.</title>
        <authorList>
            <person name="Currrie C."/>
            <person name="Chevrette M."/>
            <person name="Carlson C."/>
            <person name="Stubbendieck R."/>
            <person name="Wendt-Pienkowski E."/>
        </authorList>
    </citation>
    <scope>NUCLEOTIDE SEQUENCE [LARGE SCALE GENOMIC DNA]</scope>
    <source>
        <strain evidence="1 2">SID7754</strain>
    </source>
</reference>
<dbReference type="Proteomes" id="UP000470520">
    <property type="component" value="Unassembled WGS sequence"/>
</dbReference>
<organism evidence="1 2">
    <name type="scientific">Streptomyces bauhiniae</name>
    <dbReference type="NCBI Taxonomy" id="2340725"/>
    <lineage>
        <taxon>Bacteria</taxon>
        <taxon>Bacillati</taxon>
        <taxon>Actinomycetota</taxon>
        <taxon>Actinomycetes</taxon>
        <taxon>Kitasatosporales</taxon>
        <taxon>Streptomycetaceae</taxon>
        <taxon>Streptomyces</taxon>
    </lineage>
</organism>
<gene>
    <name evidence="1" type="ORF">G3I21_00050</name>
</gene>
<dbReference type="EMBL" id="JAAGMR010000001">
    <property type="protein sequence ID" value="NEB90160.1"/>
    <property type="molecule type" value="Genomic_DNA"/>
</dbReference>
<evidence type="ECO:0000313" key="2">
    <source>
        <dbReference type="Proteomes" id="UP000470520"/>
    </source>
</evidence>
<sequence length="68" mass="7556">MASRQMPVRRLALVAMVISQLTMRTSTSPILERAGLAQSEDRVDDRTGAASDQCHWSLAGIPRRRAVY</sequence>
<comment type="caution">
    <text evidence="1">The sequence shown here is derived from an EMBL/GenBank/DDBJ whole genome shotgun (WGS) entry which is preliminary data.</text>
</comment>
<evidence type="ECO:0000313" key="1">
    <source>
        <dbReference type="EMBL" id="NEB90160.1"/>
    </source>
</evidence>
<dbReference type="RefSeq" id="WP_164185920.1">
    <property type="nucleotide sequence ID" value="NZ_JAAGMR010000001.1"/>
</dbReference>
<dbReference type="AlphaFoldDB" id="A0A7K3QK66"/>
<proteinExistence type="predicted"/>